<evidence type="ECO:0000313" key="2">
    <source>
        <dbReference type="Proteomes" id="UP000199137"/>
    </source>
</evidence>
<gene>
    <name evidence="1" type="ORF">SAMN05421854_1011520</name>
</gene>
<evidence type="ECO:0000313" key="1">
    <source>
        <dbReference type="EMBL" id="SFO32978.1"/>
    </source>
</evidence>
<proteinExistence type="predicted"/>
<dbReference type="AlphaFoldDB" id="A0A1I5GA90"/>
<reference evidence="1 2" key="1">
    <citation type="submission" date="2016-10" db="EMBL/GenBank/DDBJ databases">
        <authorList>
            <person name="de Groot N.N."/>
        </authorList>
    </citation>
    <scope>NUCLEOTIDE SEQUENCE [LARGE SCALE GENOMIC DNA]</scope>
    <source>
        <strain evidence="1 2">DSM 44637</strain>
    </source>
</reference>
<sequence length="91" mass="9603">MEHITRHQREELDAPLDVGFGCLVRGLKFEVRSSGGDVLVSLAKAGSGMADTVREQVLTSPYETTELVPSVLRLGPGGLELLAEPSGSPNG</sequence>
<organism evidence="1 2">
    <name type="scientific">Amycolatopsis rubida</name>
    <dbReference type="NCBI Taxonomy" id="112413"/>
    <lineage>
        <taxon>Bacteria</taxon>
        <taxon>Bacillati</taxon>
        <taxon>Actinomycetota</taxon>
        <taxon>Actinomycetes</taxon>
        <taxon>Pseudonocardiales</taxon>
        <taxon>Pseudonocardiaceae</taxon>
        <taxon>Amycolatopsis</taxon>
    </lineage>
</organism>
<dbReference type="EMBL" id="FOWC01000001">
    <property type="protein sequence ID" value="SFO32978.1"/>
    <property type="molecule type" value="Genomic_DNA"/>
</dbReference>
<dbReference type="STRING" id="112413.SAMN05421854_1011520"/>
<dbReference type="RefSeq" id="WP_244287059.1">
    <property type="nucleotide sequence ID" value="NZ_FOWC01000001.1"/>
</dbReference>
<name>A0A1I5GA90_9PSEU</name>
<protein>
    <submittedName>
        <fullName evidence="1">Uncharacterized protein</fullName>
    </submittedName>
</protein>
<accession>A0A1I5GA90</accession>
<dbReference type="Proteomes" id="UP000199137">
    <property type="component" value="Unassembled WGS sequence"/>
</dbReference>